<evidence type="ECO:0000256" key="3">
    <source>
        <dbReference type="ARBA" id="ARBA00023274"/>
    </source>
</evidence>
<dbReference type="GeneID" id="10020747"/>
<keyword evidence="4" id="KW-0496">Mitochondrion</keyword>
<proteinExistence type="inferred from homology"/>
<geneLocation type="mitochondrion" evidence="4"/>
<protein>
    <submittedName>
        <fullName evidence="4">Ribosomal protein L16</fullName>
    </submittedName>
</protein>
<dbReference type="GO" id="GO:0003735">
    <property type="term" value="F:structural constituent of ribosome"/>
    <property type="evidence" value="ECO:0007669"/>
    <property type="project" value="InterPro"/>
</dbReference>
<dbReference type="Gene3D" id="3.90.1170.10">
    <property type="entry name" value="Ribosomal protein L10e/L16"/>
    <property type="match status" value="1"/>
</dbReference>
<evidence type="ECO:0000313" key="4">
    <source>
        <dbReference type="EMBL" id="ADR03233.1"/>
    </source>
</evidence>
<accession>E5Q3F0</accession>
<name>E5Q3F0_9FLOR</name>
<dbReference type="GO" id="GO:0006412">
    <property type="term" value="P:translation"/>
    <property type="evidence" value="ECO:0007669"/>
    <property type="project" value="InterPro"/>
</dbReference>
<dbReference type="GO" id="GO:0005840">
    <property type="term" value="C:ribosome"/>
    <property type="evidence" value="ECO:0007669"/>
    <property type="project" value="UniProtKB-KW"/>
</dbReference>
<dbReference type="RefSeq" id="YP_004062217.1">
    <property type="nucleotide sequence ID" value="NC_014773.1"/>
</dbReference>
<dbReference type="InterPro" id="IPR020798">
    <property type="entry name" value="Ribosomal_uL16_CS"/>
</dbReference>
<sequence length="134" mass="15848">MNKKTHNKQSFQYTNTQHLIRYGIYGIKVSSLILLTESQLNSIEWDLIKKLKLITKKKPYKFWNCVTLNINLTKLNIESRMGKGKGLIYTKGVFLKPGTILFEFDNITLQQIVYLYNYINKKISNKFILVFKNY</sequence>
<dbReference type="SUPFAM" id="SSF54686">
    <property type="entry name" value="Ribosomal protein L16p/L10e"/>
    <property type="match status" value="1"/>
</dbReference>
<gene>
    <name evidence="4" type="primary">rpl16</name>
    <name evidence="4" type="ORF">PPUL_3</name>
</gene>
<dbReference type="InterPro" id="IPR036920">
    <property type="entry name" value="Ribosomal_uL16_sf"/>
</dbReference>
<dbReference type="InterPro" id="IPR047873">
    <property type="entry name" value="Ribosomal_uL16"/>
</dbReference>
<dbReference type="PROSITE" id="PS00701">
    <property type="entry name" value="RIBOSOMAL_L16_2"/>
    <property type="match status" value="1"/>
</dbReference>
<dbReference type="EMBL" id="HQ586061">
    <property type="protein sequence ID" value="ADR03233.1"/>
    <property type="molecule type" value="Genomic_DNA"/>
</dbReference>
<evidence type="ECO:0000256" key="2">
    <source>
        <dbReference type="ARBA" id="ARBA00022980"/>
    </source>
</evidence>
<dbReference type="Pfam" id="PF00252">
    <property type="entry name" value="Ribosomal_L16"/>
    <property type="match status" value="1"/>
</dbReference>
<keyword evidence="2 4" id="KW-0689">Ribosomal protein</keyword>
<keyword evidence="3" id="KW-0687">Ribonucleoprotein</keyword>
<organism evidence="4">
    <name type="scientific">Plocamiocolax pulvinatus</name>
    <dbReference type="NCBI Taxonomy" id="35206"/>
    <lineage>
        <taxon>Eukaryota</taxon>
        <taxon>Rhodophyta</taxon>
        <taxon>Florideophyceae</taxon>
        <taxon>Rhodymeniophycidae</taxon>
        <taxon>Plocamiales</taxon>
        <taxon>Plocamiaceae</taxon>
        <taxon>Plocamiocolax</taxon>
    </lineage>
</organism>
<dbReference type="AlphaFoldDB" id="E5Q3F0"/>
<evidence type="ECO:0000256" key="1">
    <source>
        <dbReference type="ARBA" id="ARBA00008931"/>
    </source>
</evidence>
<comment type="similarity">
    <text evidence="1">Belongs to the universal ribosomal protein uL16 family.</text>
</comment>
<reference evidence="4" key="1">
    <citation type="journal article" date="2010" name="Genome Biol. Evol.">
        <title>Red algae lose key mitochondrial genes in response to becoming parasitic.</title>
        <authorList>
            <person name="Hancock L."/>
            <person name="Goff L."/>
            <person name="Lane C."/>
        </authorList>
    </citation>
    <scope>NUCLEOTIDE SEQUENCE</scope>
</reference>
<dbReference type="GO" id="GO:1990904">
    <property type="term" value="C:ribonucleoprotein complex"/>
    <property type="evidence" value="ECO:0007669"/>
    <property type="project" value="UniProtKB-KW"/>
</dbReference>